<evidence type="ECO:0000313" key="10">
    <source>
        <dbReference type="Proteomes" id="UP000229641"/>
    </source>
</evidence>
<organism evidence="9 10">
    <name type="scientific">Candidatus Ghiorseimicrobium undicola</name>
    <dbReference type="NCBI Taxonomy" id="1974746"/>
    <lineage>
        <taxon>Bacteria</taxon>
        <taxon>Pseudomonadati</taxon>
        <taxon>Candidatus Omnitrophota</taxon>
        <taxon>Candidatus Ghiorseimicrobium</taxon>
    </lineage>
</organism>
<dbReference type="NCBIfam" id="TIGR00229">
    <property type="entry name" value="sensory_box"/>
    <property type="match status" value="1"/>
</dbReference>
<evidence type="ECO:0000256" key="3">
    <source>
        <dbReference type="ARBA" id="ARBA00022553"/>
    </source>
</evidence>
<name>A0A2H0LY42_9BACT</name>
<dbReference type="EC" id="2.7.13.3" evidence="2"/>
<accession>A0A2H0LY42</accession>
<dbReference type="GO" id="GO:0000155">
    <property type="term" value="F:phosphorelay sensor kinase activity"/>
    <property type="evidence" value="ECO:0007669"/>
    <property type="project" value="InterPro"/>
</dbReference>
<dbReference type="InterPro" id="IPR003661">
    <property type="entry name" value="HisK_dim/P_dom"/>
</dbReference>
<dbReference type="Pfam" id="PF13188">
    <property type="entry name" value="PAS_8"/>
    <property type="match status" value="1"/>
</dbReference>
<dbReference type="InterPro" id="IPR000700">
    <property type="entry name" value="PAS-assoc_C"/>
</dbReference>
<dbReference type="CDD" id="cd00130">
    <property type="entry name" value="PAS"/>
    <property type="match status" value="1"/>
</dbReference>
<dbReference type="InterPro" id="IPR004358">
    <property type="entry name" value="Sig_transdc_His_kin-like_C"/>
</dbReference>
<evidence type="ECO:0000256" key="5">
    <source>
        <dbReference type="SAM" id="Phobius"/>
    </source>
</evidence>
<dbReference type="InterPro" id="IPR036097">
    <property type="entry name" value="HisK_dim/P_sf"/>
</dbReference>
<feature type="transmembrane region" description="Helical" evidence="5">
    <location>
        <begin position="262"/>
        <end position="281"/>
    </location>
</feature>
<dbReference type="InterPro" id="IPR035965">
    <property type="entry name" value="PAS-like_dom_sf"/>
</dbReference>
<dbReference type="SUPFAM" id="SSF55874">
    <property type="entry name" value="ATPase domain of HSP90 chaperone/DNA topoisomerase II/histidine kinase"/>
    <property type="match status" value="1"/>
</dbReference>
<dbReference type="AlphaFoldDB" id="A0A2H0LY42"/>
<feature type="transmembrane region" description="Helical" evidence="5">
    <location>
        <begin position="115"/>
        <end position="140"/>
    </location>
</feature>
<dbReference type="Gene3D" id="1.10.287.130">
    <property type="match status" value="1"/>
</dbReference>
<keyword evidence="4" id="KW-0175">Coiled coil</keyword>
<feature type="transmembrane region" description="Helical" evidence="5">
    <location>
        <begin position="7"/>
        <end position="29"/>
    </location>
</feature>
<feature type="transmembrane region" description="Helical" evidence="5">
    <location>
        <begin position="74"/>
        <end position="95"/>
    </location>
</feature>
<feature type="domain" description="PAC" evidence="8">
    <location>
        <begin position="504"/>
        <end position="556"/>
    </location>
</feature>
<feature type="transmembrane region" description="Helical" evidence="5">
    <location>
        <begin position="152"/>
        <end position="175"/>
    </location>
</feature>
<gene>
    <name evidence="9" type="ORF">COV72_03835</name>
</gene>
<dbReference type="SMART" id="SM00086">
    <property type="entry name" value="PAC"/>
    <property type="match status" value="1"/>
</dbReference>
<protein>
    <recommendedName>
        <fullName evidence="2">histidine kinase</fullName>
        <ecNumber evidence="2">2.7.13.3</ecNumber>
    </recommendedName>
</protein>
<dbReference type="InterPro" id="IPR005467">
    <property type="entry name" value="His_kinase_dom"/>
</dbReference>
<dbReference type="CDD" id="cd00082">
    <property type="entry name" value="HisKA"/>
    <property type="match status" value="1"/>
</dbReference>
<evidence type="ECO:0000259" key="6">
    <source>
        <dbReference type="PROSITE" id="PS50109"/>
    </source>
</evidence>
<comment type="caution">
    <text evidence="9">The sequence shown here is derived from an EMBL/GenBank/DDBJ whole genome shotgun (WGS) entry which is preliminary data.</text>
</comment>
<proteinExistence type="predicted"/>
<reference evidence="9 10" key="1">
    <citation type="submission" date="2017-09" db="EMBL/GenBank/DDBJ databases">
        <title>Depth-based differentiation of microbial function through sediment-hosted aquifers and enrichment of novel symbionts in the deep terrestrial subsurface.</title>
        <authorList>
            <person name="Probst A.J."/>
            <person name="Ladd B."/>
            <person name="Jarett J.K."/>
            <person name="Geller-Mcgrath D.E."/>
            <person name="Sieber C.M."/>
            <person name="Emerson J.B."/>
            <person name="Anantharaman K."/>
            <person name="Thomas B.C."/>
            <person name="Malmstrom R."/>
            <person name="Stieglmeier M."/>
            <person name="Klingl A."/>
            <person name="Woyke T."/>
            <person name="Ryan C.M."/>
            <person name="Banfield J.F."/>
        </authorList>
    </citation>
    <scope>NUCLEOTIDE SEQUENCE [LARGE SCALE GENOMIC DNA]</scope>
    <source>
        <strain evidence="9">CG11_big_fil_rev_8_21_14_0_20_42_13</strain>
    </source>
</reference>
<dbReference type="Gene3D" id="3.30.450.20">
    <property type="entry name" value="PAS domain"/>
    <property type="match status" value="2"/>
</dbReference>
<evidence type="ECO:0000256" key="1">
    <source>
        <dbReference type="ARBA" id="ARBA00000085"/>
    </source>
</evidence>
<dbReference type="Proteomes" id="UP000229641">
    <property type="component" value="Unassembled WGS sequence"/>
</dbReference>
<dbReference type="Gene3D" id="3.30.565.10">
    <property type="entry name" value="Histidine kinase-like ATPase, C-terminal domain"/>
    <property type="match status" value="1"/>
</dbReference>
<dbReference type="PANTHER" id="PTHR43065:SF42">
    <property type="entry name" value="TWO-COMPONENT SENSOR PPRA"/>
    <property type="match status" value="1"/>
</dbReference>
<keyword evidence="5" id="KW-0472">Membrane</keyword>
<evidence type="ECO:0000256" key="4">
    <source>
        <dbReference type="SAM" id="Coils"/>
    </source>
</evidence>
<dbReference type="Pfam" id="PF02518">
    <property type="entry name" value="HATPase_c"/>
    <property type="match status" value="1"/>
</dbReference>
<feature type="coiled-coil region" evidence="4">
    <location>
        <begin position="547"/>
        <end position="578"/>
    </location>
</feature>
<dbReference type="EMBL" id="PCWA01000054">
    <property type="protein sequence ID" value="PIQ89282.1"/>
    <property type="molecule type" value="Genomic_DNA"/>
</dbReference>
<dbReference type="PROSITE" id="PS50112">
    <property type="entry name" value="PAS"/>
    <property type="match status" value="1"/>
</dbReference>
<feature type="transmembrane region" description="Helical" evidence="5">
    <location>
        <begin position="230"/>
        <end position="250"/>
    </location>
</feature>
<dbReference type="PROSITE" id="PS50113">
    <property type="entry name" value="PAC"/>
    <property type="match status" value="1"/>
</dbReference>
<dbReference type="PANTHER" id="PTHR43065">
    <property type="entry name" value="SENSOR HISTIDINE KINASE"/>
    <property type="match status" value="1"/>
</dbReference>
<keyword evidence="5" id="KW-1133">Transmembrane helix</keyword>
<feature type="domain" description="Histidine kinase" evidence="6">
    <location>
        <begin position="594"/>
        <end position="804"/>
    </location>
</feature>
<dbReference type="InterPro" id="IPR036890">
    <property type="entry name" value="HATPase_C_sf"/>
</dbReference>
<sequence length="806" mass="90571">MKKSPNNIIIACSLCILVLAIFGFFGHLLNFTVLASARAAYIPMAQSTAACFIVLVLVFTAYARGLLAGYKRAAAIFLISGITLFGFLKFIEYFIMPDSSFENIFVESKSNLGDIPVNIMSHMTGFNFCLAGMATLFILLKEKRLKHPGAPKNIAGILGVIVSIIAFTFILGYIYGHPLLYSSAEAVPMAITTAIAFLLSGIALVSMAGDSAVPLVYFAGESTSARLLRIFVPLVVSTSIIQSILQYFVFVDYAINNVMLSTAAITVFALLVGIIISRIGFRMGETFDRVMLERNKALEDLKISELRFREIFENMYSGVALYEAVDGGEDFIFKDFNHAAERLSRVKREDVLGRRVSEVFPGVKDFGLFRVFQNVWRTGRAGYLPAALYKDQRLSAWYENYVYKLPCGELVVIYTDISEQKRRDELLRESEAKYQDLYDNAPDMFASVDLKTKNIIECNNAFLRNTGYSKEELVGKSVFGVYFDGDLCEAKKIYDQLLNSGSVHNKEIRIKRKDGSMLDVSLNASVVHDGKENILYSRSIYRDVTERKIAEENLRDYHEHLEKEVRKRTEQLSIVNKELEIRRRLSDIGQLSASLAHELRNPLGAIKIAAYNIRRKRQNALLDSHLENIDKKIAECDLIIKNFLNYAKLNSPAYESTDIHSVLEECISGFKKKYIAWEVDVKMKSNCGRGLLIEADSLQINELFSNLLDNAYQSFEDKKGSIVIELSCCGKENRFVIIFSDNGSGIEEEKISMVFEPFFTTKVRGMGLGLTVCKQIVDLHKGTINIESEKDKGTTVSIGLPLKKDL</sequence>
<dbReference type="PROSITE" id="PS50109">
    <property type="entry name" value="HIS_KIN"/>
    <property type="match status" value="1"/>
</dbReference>
<dbReference type="GO" id="GO:0005524">
    <property type="term" value="F:ATP binding"/>
    <property type="evidence" value="ECO:0007669"/>
    <property type="project" value="UniProtKB-KW"/>
</dbReference>
<keyword evidence="3" id="KW-0597">Phosphoprotein</keyword>
<comment type="catalytic activity">
    <reaction evidence="1">
        <text>ATP + protein L-histidine = ADP + protein N-phospho-L-histidine.</text>
        <dbReference type="EC" id="2.7.13.3"/>
    </reaction>
</comment>
<dbReference type="SMART" id="SM00091">
    <property type="entry name" value="PAS"/>
    <property type="match status" value="2"/>
</dbReference>
<dbReference type="SUPFAM" id="SSF47384">
    <property type="entry name" value="Homodimeric domain of signal transducing histidine kinase"/>
    <property type="match status" value="1"/>
</dbReference>
<dbReference type="SMART" id="SM00387">
    <property type="entry name" value="HATPase_c"/>
    <property type="match status" value="1"/>
</dbReference>
<dbReference type="SUPFAM" id="SSF55785">
    <property type="entry name" value="PYP-like sensor domain (PAS domain)"/>
    <property type="match status" value="2"/>
</dbReference>
<dbReference type="InterPro" id="IPR001610">
    <property type="entry name" value="PAC"/>
</dbReference>
<evidence type="ECO:0000313" key="9">
    <source>
        <dbReference type="EMBL" id="PIQ89282.1"/>
    </source>
</evidence>
<feature type="transmembrane region" description="Helical" evidence="5">
    <location>
        <begin position="41"/>
        <end position="62"/>
    </location>
</feature>
<dbReference type="SMART" id="SM00388">
    <property type="entry name" value="HisKA"/>
    <property type="match status" value="1"/>
</dbReference>
<evidence type="ECO:0000259" key="8">
    <source>
        <dbReference type="PROSITE" id="PS50113"/>
    </source>
</evidence>
<dbReference type="Pfam" id="PF00512">
    <property type="entry name" value="HisKA"/>
    <property type="match status" value="1"/>
</dbReference>
<feature type="transmembrane region" description="Helical" evidence="5">
    <location>
        <begin position="195"/>
        <end position="218"/>
    </location>
</feature>
<keyword evidence="5" id="KW-0812">Transmembrane</keyword>
<evidence type="ECO:0000259" key="7">
    <source>
        <dbReference type="PROSITE" id="PS50112"/>
    </source>
</evidence>
<dbReference type="InterPro" id="IPR000014">
    <property type="entry name" value="PAS"/>
</dbReference>
<evidence type="ECO:0000256" key="2">
    <source>
        <dbReference type="ARBA" id="ARBA00012438"/>
    </source>
</evidence>
<dbReference type="PRINTS" id="PR00344">
    <property type="entry name" value="BCTRLSENSOR"/>
</dbReference>
<feature type="domain" description="PAS" evidence="7">
    <location>
        <begin position="430"/>
        <end position="501"/>
    </location>
</feature>
<dbReference type="Pfam" id="PF13426">
    <property type="entry name" value="PAS_9"/>
    <property type="match status" value="1"/>
</dbReference>
<dbReference type="InterPro" id="IPR003594">
    <property type="entry name" value="HATPase_dom"/>
</dbReference>